<evidence type="ECO:0008006" key="16">
    <source>
        <dbReference type="Google" id="ProtNLM"/>
    </source>
</evidence>
<gene>
    <name evidence="14" type="primary">RvY_09138-1</name>
    <name evidence="14" type="synonym">RvY_09138.1</name>
    <name evidence="14" type="ORF">RvY_09138</name>
</gene>
<dbReference type="Pfam" id="PF10591">
    <property type="entry name" value="SPARC_Ca_bdg"/>
    <property type="match status" value="2"/>
</dbReference>
<feature type="region of interest" description="Disordered" evidence="9">
    <location>
        <begin position="590"/>
        <end position="610"/>
    </location>
</feature>
<dbReference type="InterPro" id="IPR011992">
    <property type="entry name" value="EF-hand-dom_pair"/>
</dbReference>
<dbReference type="InterPro" id="IPR051950">
    <property type="entry name" value="Dev_reg/Prot_inhib"/>
</dbReference>
<feature type="disulfide bond" evidence="8">
    <location>
        <begin position="143"/>
        <end position="163"/>
    </location>
</feature>
<dbReference type="Proteomes" id="UP000186922">
    <property type="component" value="Unassembled WGS sequence"/>
</dbReference>
<dbReference type="AlphaFoldDB" id="A0A1D1VHG0"/>
<dbReference type="GO" id="GO:0005509">
    <property type="term" value="F:calcium ion binding"/>
    <property type="evidence" value="ECO:0007669"/>
    <property type="project" value="InterPro"/>
</dbReference>
<feature type="chain" id="PRO_5008898440" description="SPARC-related modular calcium-binding protein 2" evidence="10">
    <location>
        <begin position="38"/>
        <end position="610"/>
    </location>
</feature>
<dbReference type="InterPro" id="IPR019577">
    <property type="entry name" value="SPARC/Testican_Ca-bd-dom"/>
</dbReference>
<name>A0A1D1VHG0_RAMVA</name>
<comment type="caution">
    <text evidence="14">The sequence shown here is derived from an EMBL/GenBank/DDBJ whole genome shotgun (WGS) entry which is preliminary data.</text>
</comment>
<feature type="domain" description="Kazal-like" evidence="13">
    <location>
        <begin position="45"/>
        <end position="96"/>
    </location>
</feature>
<comment type="subcellular location">
    <subcellularLocation>
        <location evidence="1">Secreted</location>
    </subcellularLocation>
</comment>
<feature type="signal peptide" evidence="10">
    <location>
        <begin position="1"/>
        <end position="37"/>
    </location>
</feature>
<feature type="compositionally biased region" description="Basic residues" evidence="9">
    <location>
        <begin position="386"/>
        <end position="398"/>
    </location>
</feature>
<evidence type="ECO:0000256" key="6">
    <source>
        <dbReference type="ARBA" id="ARBA00023157"/>
    </source>
</evidence>
<feature type="compositionally biased region" description="Basic residues" evidence="9">
    <location>
        <begin position="330"/>
        <end position="348"/>
    </location>
</feature>
<dbReference type="CDD" id="cd00191">
    <property type="entry name" value="TY"/>
    <property type="match status" value="2"/>
</dbReference>
<evidence type="ECO:0000313" key="14">
    <source>
        <dbReference type="EMBL" id="GAU97918.1"/>
    </source>
</evidence>
<evidence type="ECO:0000313" key="15">
    <source>
        <dbReference type="Proteomes" id="UP000186922"/>
    </source>
</evidence>
<feature type="domain" description="Thyroglobulin type-1" evidence="12">
    <location>
        <begin position="97"/>
        <end position="163"/>
    </location>
</feature>
<dbReference type="OrthoDB" id="5986054at2759"/>
<keyword evidence="6 8" id="KW-1015">Disulfide bond</keyword>
<evidence type="ECO:0000259" key="12">
    <source>
        <dbReference type="PROSITE" id="PS51162"/>
    </source>
</evidence>
<reference evidence="14 15" key="1">
    <citation type="journal article" date="2016" name="Nat. Commun.">
        <title>Extremotolerant tardigrade genome and improved radiotolerance of human cultured cells by tardigrade-unique protein.</title>
        <authorList>
            <person name="Hashimoto T."/>
            <person name="Horikawa D.D."/>
            <person name="Saito Y."/>
            <person name="Kuwahara H."/>
            <person name="Kozuka-Hata H."/>
            <person name="Shin-I T."/>
            <person name="Minakuchi Y."/>
            <person name="Ohishi K."/>
            <person name="Motoyama A."/>
            <person name="Aizu T."/>
            <person name="Enomoto A."/>
            <person name="Kondo K."/>
            <person name="Tanaka S."/>
            <person name="Hara Y."/>
            <person name="Koshikawa S."/>
            <person name="Sagara H."/>
            <person name="Miura T."/>
            <person name="Yokobori S."/>
            <person name="Miyagawa K."/>
            <person name="Suzuki Y."/>
            <person name="Kubo T."/>
            <person name="Oyama M."/>
            <person name="Kohara Y."/>
            <person name="Fujiyama A."/>
            <person name="Arakawa K."/>
            <person name="Katayama T."/>
            <person name="Toyoda A."/>
            <person name="Kunieda T."/>
        </authorList>
    </citation>
    <scope>NUCLEOTIDE SEQUENCE [LARGE SCALE GENOMIC DNA]</scope>
    <source>
        <strain evidence="14 15">YOKOZUNA-1</strain>
    </source>
</reference>
<evidence type="ECO:0000256" key="2">
    <source>
        <dbReference type="ARBA" id="ARBA00022525"/>
    </source>
</evidence>
<keyword evidence="2" id="KW-0964">Secreted</keyword>
<dbReference type="CDD" id="cd00104">
    <property type="entry name" value="KAZAL_FS"/>
    <property type="match status" value="1"/>
</dbReference>
<keyword evidence="7" id="KW-0325">Glycoprotein</keyword>
<evidence type="ECO:0000256" key="5">
    <source>
        <dbReference type="ARBA" id="ARBA00022837"/>
    </source>
</evidence>
<dbReference type="PROSITE" id="PS00484">
    <property type="entry name" value="THYROGLOBULIN_1_1"/>
    <property type="match status" value="1"/>
</dbReference>
<evidence type="ECO:0000256" key="3">
    <source>
        <dbReference type="ARBA" id="ARBA00022729"/>
    </source>
</evidence>
<feature type="region of interest" description="Disordered" evidence="9">
    <location>
        <begin position="369"/>
        <end position="411"/>
    </location>
</feature>
<dbReference type="STRING" id="947166.A0A1D1VHG0"/>
<dbReference type="Pfam" id="PF07648">
    <property type="entry name" value="Kazal_2"/>
    <property type="match status" value="1"/>
</dbReference>
<organism evidence="14 15">
    <name type="scientific">Ramazzottius varieornatus</name>
    <name type="common">Water bear</name>
    <name type="synonym">Tardigrade</name>
    <dbReference type="NCBI Taxonomy" id="947166"/>
    <lineage>
        <taxon>Eukaryota</taxon>
        <taxon>Metazoa</taxon>
        <taxon>Ecdysozoa</taxon>
        <taxon>Tardigrada</taxon>
        <taxon>Eutardigrada</taxon>
        <taxon>Parachela</taxon>
        <taxon>Hypsibioidea</taxon>
        <taxon>Ramazzottiidae</taxon>
        <taxon>Ramazzottius</taxon>
    </lineage>
</organism>
<dbReference type="InterPro" id="IPR002048">
    <property type="entry name" value="EF_hand_dom"/>
</dbReference>
<evidence type="ECO:0000256" key="8">
    <source>
        <dbReference type="PROSITE-ProRule" id="PRU00500"/>
    </source>
</evidence>
<evidence type="ECO:0000256" key="9">
    <source>
        <dbReference type="SAM" id="MobiDB-lite"/>
    </source>
</evidence>
<dbReference type="PROSITE" id="PS50222">
    <property type="entry name" value="EF_HAND_2"/>
    <property type="match status" value="1"/>
</dbReference>
<feature type="domain" description="EF-hand" evidence="11">
    <location>
        <begin position="259"/>
        <end position="294"/>
    </location>
</feature>
<dbReference type="SMART" id="SM00280">
    <property type="entry name" value="KAZAL"/>
    <property type="match status" value="1"/>
</dbReference>
<dbReference type="SUPFAM" id="SSF47473">
    <property type="entry name" value="EF-hand"/>
    <property type="match status" value="2"/>
</dbReference>
<evidence type="ECO:0000256" key="7">
    <source>
        <dbReference type="ARBA" id="ARBA00023180"/>
    </source>
</evidence>
<proteinExistence type="predicted"/>
<evidence type="ECO:0000259" key="13">
    <source>
        <dbReference type="PROSITE" id="PS51465"/>
    </source>
</evidence>
<dbReference type="Gene3D" id="4.10.800.10">
    <property type="entry name" value="Thyroglobulin type-1"/>
    <property type="match status" value="2"/>
</dbReference>
<feature type="disulfide bond" evidence="8">
    <location>
        <begin position="134"/>
        <end position="141"/>
    </location>
</feature>
<feature type="domain" description="Thyroglobulin type-1" evidence="12">
    <location>
        <begin position="399"/>
        <end position="464"/>
    </location>
</feature>
<dbReference type="InterPro" id="IPR036857">
    <property type="entry name" value="Thyroglobulin_1_sf"/>
</dbReference>
<dbReference type="InterPro" id="IPR036058">
    <property type="entry name" value="Kazal_dom_sf"/>
</dbReference>
<dbReference type="GO" id="GO:0005615">
    <property type="term" value="C:extracellular space"/>
    <property type="evidence" value="ECO:0007669"/>
    <property type="project" value="TreeGrafter"/>
</dbReference>
<dbReference type="EMBL" id="BDGG01000004">
    <property type="protein sequence ID" value="GAU97918.1"/>
    <property type="molecule type" value="Genomic_DNA"/>
</dbReference>
<dbReference type="SMART" id="SM00211">
    <property type="entry name" value="TY"/>
    <property type="match status" value="2"/>
</dbReference>
<dbReference type="PROSITE" id="PS00018">
    <property type="entry name" value="EF_HAND_1"/>
    <property type="match status" value="3"/>
</dbReference>
<protein>
    <recommendedName>
        <fullName evidence="16">SPARC-related modular calcium-binding protein 2</fullName>
    </recommendedName>
</protein>
<dbReference type="InterPro" id="IPR000716">
    <property type="entry name" value="Thyroglobulin_1"/>
</dbReference>
<dbReference type="Gene3D" id="1.10.238.10">
    <property type="entry name" value="EF-hand"/>
    <property type="match status" value="2"/>
</dbReference>
<dbReference type="SUPFAM" id="SSF57610">
    <property type="entry name" value="Thyroglobulin type-1 domain"/>
    <property type="match status" value="2"/>
</dbReference>
<dbReference type="InterPro" id="IPR002350">
    <property type="entry name" value="Kazal_dom"/>
</dbReference>
<keyword evidence="4" id="KW-0677">Repeat</keyword>
<dbReference type="Gene3D" id="3.30.60.30">
    <property type="match status" value="1"/>
</dbReference>
<evidence type="ECO:0000259" key="11">
    <source>
        <dbReference type="PROSITE" id="PS50222"/>
    </source>
</evidence>
<keyword evidence="3 10" id="KW-0732">Signal</keyword>
<sequence>MIRTANISTGRHSKMRGVSAFFSSLLFIYLLLRGSLAKQETHAEEGQRSPCNVNCSATSNTYVCGSDGRTYTSECELTRANCERPIQIKHLGECKLLSRCVAERLNALEMARKPTPGIFVPECNPDGSYVSAQCHSSSGYCWCVTKLGRPVSDSTVRFKKPDCAIYESSSNIPTRRFPRGKKPRRSCGFKDRESFNKKVLHIFTSEYGRIVNPMNDPSIPSSFLHIVNWKFNTFDVNKDHQLQKSELADLRKMAKKQLQPKPCARTFIKYCDTDQNGVISGPEWIACLHIGAGPRISSSEKPLQGSTKHNDSISMSTELAHALFDNRMHSPPRNRSRPMVLRRPHHHSVLGTGDSYPLILRPEPSEIQYADGSPASFGLQESKPGAPKRNRGRNKKKQPPSCESERSKALNQKKKEPITAIYIPICDKGSYAKVQCHSEFCWCVNPANGQPIPETSTHNAQPNCNQTAVKVFHGCPPPRKEKFLNDVMAALKSEMEGLVPDNRTNVSLAQGQTPNADIVKWKFENLDGNRDKSIDKSEWKPFKLFMASQGNLSSCGRAYFKYCDTDEDLRITMAEFTTCTTVIRDGVAMKRRPGGRRPGPNPLEAYLRAD</sequence>
<dbReference type="PROSITE" id="PS51162">
    <property type="entry name" value="THYROGLOBULIN_1_2"/>
    <property type="match status" value="2"/>
</dbReference>
<keyword evidence="15" id="KW-1185">Reference proteome</keyword>
<accession>A0A1D1VHG0</accession>
<evidence type="ECO:0000256" key="1">
    <source>
        <dbReference type="ARBA" id="ARBA00004613"/>
    </source>
</evidence>
<dbReference type="PANTHER" id="PTHR12352">
    <property type="entry name" value="SECRETED MODULAR CALCIUM-BINDING PROTEIN"/>
    <property type="match status" value="1"/>
</dbReference>
<dbReference type="Pfam" id="PF00086">
    <property type="entry name" value="Thyroglobulin_1"/>
    <property type="match status" value="2"/>
</dbReference>
<evidence type="ECO:0000256" key="4">
    <source>
        <dbReference type="ARBA" id="ARBA00022737"/>
    </source>
</evidence>
<keyword evidence="5" id="KW-0106">Calcium</keyword>
<dbReference type="SUPFAM" id="SSF100895">
    <property type="entry name" value="Kazal-type serine protease inhibitors"/>
    <property type="match status" value="1"/>
</dbReference>
<dbReference type="PANTHER" id="PTHR12352:SF3">
    <property type="entry name" value="NIDOGEN-2"/>
    <property type="match status" value="1"/>
</dbReference>
<dbReference type="PROSITE" id="PS51465">
    <property type="entry name" value="KAZAL_2"/>
    <property type="match status" value="1"/>
</dbReference>
<evidence type="ECO:0000256" key="10">
    <source>
        <dbReference type="SAM" id="SignalP"/>
    </source>
</evidence>
<comment type="caution">
    <text evidence="8">Lacks conserved residue(s) required for the propagation of feature annotation.</text>
</comment>
<feature type="region of interest" description="Disordered" evidence="9">
    <location>
        <begin position="326"/>
        <end position="357"/>
    </location>
</feature>
<dbReference type="InterPro" id="IPR018247">
    <property type="entry name" value="EF_Hand_1_Ca_BS"/>
</dbReference>